<dbReference type="EMBL" id="JALJOS010000006">
    <property type="protein sequence ID" value="KAK9837826.1"/>
    <property type="molecule type" value="Genomic_DNA"/>
</dbReference>
<dbReference type="PANTHER" id="PTHR24198:SF165">
    <property type="entry name" value="ANKYRIN REPEAT-CONTAINING PROTEIN-RELATED"/>
    <property type="match status" value="1"/>
</dbReference>
<feature type="repeat" description="ANK" evidence="6">
    <location>
        <begin position="176"/>
        <end position="204"/>
    </location>
</feature>
<feature type="compositionally biased region" description="Basic residues" evidence="8">
    <location>
        <begin position="536"/>
        <end position="547"/>
    </location>
</feature>
<evidence type="ECO:0000259" key="9">
    <source>
        <dbReference type="PROSITE" id="PS50089"/>
    </source>
</evidence>
<feature type="compositionally biased region" description="Low complexity" evidence="8">
    <location>
        <begin position="886"/>
        <end position="896"/>
    </location>
</feature>
<feature type="compositionally biased region" description="Low complexity" evidence="8">
    <location>
        <begin position="646"/>
        <end position="662"/>
    </location>
</feature>
<dbReference type="InterPro" id="IPR036770">
    <property type="entry name" value="Ankyrin_rpt-contain_sf"/>
</dbReference>
<comment type="caution">
    <text evidence="10">The sequence shown here is derived from an EMBL/GenBank/DDBJ whole genome shotgun (WGS) entry which is preliminary data.</text>
</comment>
<keyword evidence="4" id="KW-0862">Zinc</keyword>
<evidence type="ECO:0000256" key="2">
    <source>
        <dbReference type="ARBA" id="ARBA00022737"/>
    </source>
</evidence>
<feature type="compositionally biased region" description="Basic and acidic residues" evidence="8">
    <location>
        <begin position="630"/>
        <end position="640"/>
    </location>
</feature>
<keyword evidence="2" id="KW-0677">Repeat</keyword>
<dbReference type="SMART" id="SM00248">
    <property type="entry name" value="ANK"/>
    <property type="match status" value="6"/>
</dbReference>
<dbReference type="Gene3D" id="1.25.40.20">
    <property type="entry name" value="Ankyrin repeat-containing domain"/>
    <property type="match status" value="2"/>
</dbReference>
<dbReference type="Gene3D" id="3.30.40.10">
    <property type="entry name" value="Zinc/RING finger domain, C3HC4 (zinc finger)"/>
    <property type="match status" value="1"/>
</dbReference>
<feature type="compositionally biased region" description="Basic and acidic residues" evidence="8">
    <location>
        <begin position="905"/>
        <end position="914"/>
    </location>
</feature>
<keyword evidence="1" id="KW-0479">Metal-binding</keyword>
<dbReference type="PROSITE" id="PS50297">
    <property type="entry name" value="ANK_REP_REGION"/>
    <property type="match status" value="2"/>
</dbReference>
<sequence length="1127" mass="120550">MGQAISCKASGPALLAAAATGDLETAYRIIEQHPEAGFYSTFRGTRTALTLAAERGNMELLKIVYEGAERSKGSLFARQLLNLNPKHGQTPLMLATSNGHVESAAYILSKGADAFMESSKGENCVHVAAKNGHVACLEHLLGAQVAVPHQPSTRLASVLVSEDGGAIRFVDARNGLGMTALHVAAIRGSSESVACLLRHGALIDCLVQGSNATPWLARGSSALHIAAAKGFTDVLATLLAALHHVPEGPELKRARNSRGLKPAQLAQMNNHPELVRMLEDRSTAAHNHVPSTQLYPHAHAPTHNQMQSLPHHHSHSHNHNHNHNHLHVSTHQHIHTQPLSQDHGQAQAHSLPQASRAPVRRRRNVERSGRQGSSPEAVLSMLITRAQLILALREVAFAKRDGRILQAGIASAPDGLDLASKTPASAKSNQLALDVAQVADAWRKGLASSDSASSILNILFCLETKEDQHAKKVASEDVLEGGTVPTFAAAALVQAALNALSCSAGSEPLQMAPTDLATTTPVAAAVVVQATLRSLARSHRQDRRPRQARALTRTITPERHTAGTGSHTPDETHTPARRRRARSPSRLAQAAPAQDMIGVTPPRQPRSRRPRRSPASGQRRSHTSRRSTSAHHEQTPDRAARRSRRNSATSHTPSHTSPVPLSTFLQPTQQQDQEAASTFPQQLQVAHARLVALQADQQPTSPTPAGRMSPQQRQQLEQQAVRNAFLAGNCKAFHEELRSSLWTALSPAQQRQAPLAEVSNLELPTGVPQAFALPGQAPARPLAQLPTPRPQHSRPSSEPAVSRRRMEVSVDAASPSAPGNNEPSPVSMLGSTPSSGRPPSTSRFQSANEDTGFESASSAGHQILSDDERGVPSTDICKTSLNPGASESETSYSTSSLRPLQKPPKRGEVADEHLSTPITPIAEDHGSVGNDGGDERQLSESTSSGEHRHCQGSAANFPHARRAYLNEAALRASLREALAKGHGRSDSPASPQPADIWMSQAGLPAQAREHVQLFDTGYLNTDGSASEGDAEAYESESESEADELDELAQQLQVRGSLNLGTTEAEQCAICMEHDMEAAMQDCSHEVCLKCAYQLCARGLTAPLCPFCRGPIKDFSSVQPQSCQPPPS</sequence>
<dbReference type="SUPFAM" id="SSF57850">
    <property type="entry name" value="RING/U-box"/>
    <property type="match status" value="1"/>
</dbReference>
<feature type="repeat" description="ANK" evidence="6">
    <location>
        <begin position="87"/>
        <end position="119"/>
    </location>
</feature>
<dbReference type="PROSITE" id="PS00518">
    <property type="entry name" value="ZF_RING_1"/>
    <property type="match status" value="1"/>
</dbReference>
<keyword evidence="11" id="KW-1185">Reference proteome</keyword>
<dbReference type="Proteomes" id="UP001438707">
    <property type="component" value="Unassembled WGS sequence"/>
</dbReference>
<organism evidence="10 11">
    <name type="scientific">Apatococcus lobatus</name>
    <dbReference type="NCBI Taxonomy" id="904363"/>
    <lineage>
        <taxon>Eukaryota</taxon>
        <taxon>Viridiplantae</taxon>
        <taxon>Chlorophyta</taxon>
        <taxon>core chlorophytes</taxon>
        <taxon>Trebouxiophyceae</taxon>
        <taxon>Chlorellales</taxon>
        <taxon>Chlorellaceae</taxon>
        <taxon>Apatococcus</taxon>
    </lineage>
</organism>
<feature type="domain" description="RING-type" evidence="9">
    <location>
        <begin position="1067"/>
        <end position="1108"/>
    </location>
</feature>
<evidence type="ECO:0000256" key="6">
    <source>
        <dbReference type="PROSITE-ProRule" id="PRU00023"/>
    </source>
</evidence>
<feature type="compositionally biased region" description="Low complexity" evidence="8">
    <location>
        <begin position="830"/>
        <end position="843"/>
    </location>
</feature>
<protein>
    <recommendedName>
        <fullName evidence="9">RING-type domain-containing protein</fullName>
    </recommendedName>
</protein>
<evidence type="ECO:0000256" key="5">
    <source>
        <dbReference type="ARBA" id="ARBA00023043"/>
    </source>
</evidence>
<dbReference type="InterPro" id="IPR001841">
    <property type="entry name" value="Znf_RING"/>
</dbReference>
<dbReference type="InterPro" id="IPR002110">
    <property type="entry name" value="Ankyrin_rpt"/>
</dbReference>
<dbReference type="Pfam" id="PF13920">
    <property type="entry name" value="zf-C3HC4_3"/>
    <property type="match status" value="1"/>
</dbReference>
<dbReference type="Pfam" id="PF12796">
    <property type="entry name" value="Ank_2"/>
    <property type="match status" value="2"/>
</dbReference>
<feature type="region of interest" description="Disordered" evidence="8">
    <location>
        <begin position="779"/>
        <end position="955"/>
    </location>
</feature>
<evidence type="ECO:0000256" key="4">
    <source>
        <dbReference type="ARBA" id="ARBA00022833"/>
    </source>
</evidence>
<dbReference type="PANTHER" id="PTHR24198">
    <property type="entry name" value="ANKYRIN REPEAT AND PROTEIN KINASE DOMAIN-CONTAINING PROTEIN"/>
    <property type="match status" value="1"/>
</dbReference>
<feature type="compositionally biased region" description="Low complexity" evidence="8">
    <location>
        <begin position="584"/>
        <end position="594"/>
    </location>
</feature>
<feature type="compositionally biased region" description="Polar residues" evidence="8">
    <location>
        <begin position="844"/>
        <end position="860"/>
    </location>
</feature>
<evidence type="ECO:0000313" key="10">
    <source>
        <dbReference type="EMBL" id="KAK9837826.1"/>
    </source>
</evidence>
<dbReference type="SMART" id="SM00184">
    <property type="entry name" value="RING"/>
    <property type="match status" value="1"/>
</dbReference>
<proteinExistence type="predicted"/>
<name>A0AAW1RVM2_9CHLO</name>
<feature type="region of interest" description="Disordered" evidence="8">
    <location>
        <begin position="293"/>
        <end position="374"/>
    </location>
</feature>
<dbReference type="GO" id="GO:0008270">
    <property type="term" value="F:zinc ion binding"/>
    <property type="evidence" value="ECO:0007669"/>
    <property type="project" value="UniProtKB-KW"/>
</dbReference>
<evidence type="ECO:0000256" key="8">
    <source>
        <dbReference type="SAM" id="MobiDB-lite"/>
    </source>
</evidence>
<reference evidence="10 11" key="1">
    <citation type="journal article" date="2024" name="Nat. Commun.">
        <title>Phylogenomics reveals the evolutionary origins of lichenization in chlorophyte algae.</title>
        <authorList>
            <person name="Puginier C."/>
            <person name="Libourel C."/>
            <person name="Otte J."/>
            <person name="Skaloud P."/>
            <person name="Haon M."/>
            <person name="Grisel S."/>
            <person name="Petersen M."/>
            <person name="Berrin J.G."/>
            <person name="Delaux P.M."/>
            <person name="Dal Grande F."/>
            <person name="Keller J."/>
        </authorList>
    </citation>
    <scope>NUCLEOTIDE SEQUENCE [LARGE SCALE GENOMIC DNA]</scope>
    <source>
        <strain evidence="10 11">SAG 2145</strain>
    </source>
</reference>
<gene>
    <name evidence="10" type="ORF">WJX74_005881</name>
</gene>
<feature type="compositionally biased region" description="Polar residues" evidence="8">
    <location>
        <begin position="876"/>
        <end position="885"/>
    </location>
</feature>
<dbReference type="PROSITE" id="PS50088">
    <property type="entry name" value="ANK_REPEAT"/>
    <property type="match status" value="2"/>
</dbReference>
<feature type="compositionally biased region" description="Polar residues" evidence="8">
    <location>
        <begin position="335"/>
        <end position="350"/>
    </location>
</feature>
<feature type="compositionally biased region" description="Basic residues" evidence="8">
    <location>
        <begin position="619"/>
        <end position="629"/>
    </location>
</feature>
<dbReference type="PROSITE" id="PS50089">
    <property type="entry name" value="ZF_RING_2"/>
    <property type="match status" value="1"/>
</dbReference>
<dbReference type="AlphaFoldDB" id="A0AAW1RVM2"/>
<dbReference type="InterPro" id="IPR017907">
    <property type="entry name" value="Znf_RING_CS"/>
</dbReference>
<evidence type="ECO:0000256" key="7">
    <source>
        <dbReference type="PROSITE-ProRule" id="PRU00175"/>
    </source>
</evidence>
<evidence type="ECO:0000256" key="3">
    <source>
        <dbReference type="ARBA" id="ARBA00022771"/>
    </source>
</evidence>
<dbReference type="SUPFAM" id="SSF48403">
    <property type="entry name" value="Ankyrin repeat"/>
    <property type="match status" value="1"/>
</dbReference>
<keyword evidence="5 6" id="KW-0040">ANK repeat</keyword>
<dbReference type="InterPro" id="IPR013083">
    <property type="entry name" value="Znf_RING/FYVE/PHD"/>
</dbReference>
<feature type="region of interest" description="Disordered" evidence="8">
    <location>
        <begin position="536"/>
        <end position="662"/>
    </location>
</feature>
<evidence type="ECO:0000256" key="1">
    <source>
        <dbReference type="ARBA" id="ARBA00022723"/>
    </source>
</evidence>
<keyword evidence="3 7" id="KW-0863">Zinc-finger</keyword>
<evidence type="ECO:0000313" key="11">
    <source>
        <dbReference type="Proteomes" id="UP001438707"/>
    </source>
</evidence>
<accession>A0AAW1RVM2</accession>
<feature type="compositionally biased region" description="Basic residues" evidence="8">
    <location>
        <begin position="310"/>
        <end position="334"/>
    </location>
</feature>